<feature type="compositionally biased region" description="Basic and acidic residues" evidence="1">
    <location>
        <begin position="225"/>
        <end position="235"/>
    </location>
</feature>
<reference evidence="2 3" key="1">
    <citation type="submission" date="2020-08" db="EMBL/GenBank/DDBJ databases">
        <title>Sequencing the genomes of 1000 actinobacteria strains.</title>
        <authorList>
            <person name="Klenk H.-P."/>
        </authorList>
    </citation>
    <scope>NUCLEOTIDE SEQUENCE [LARGE SCALE GENOMIC DNA]</scope>
    <source>
        <strain evidence="2 3">DSM 44230</strain>
    </source>
</reference>
<dbReference type="AlphaFoldDB" id="A0A7W7FU90"/>
<name>A0A7W7FU90_9PSEU</name>
<feature type="region of interest" description="Disordered" evidence="1">
    <location>
        <begin position="199"/>
        <end position="235"/>
    </location>
</feature>
<evidence type="ECO:0000313" key="3">
    <source>
        <dbReference type="Proteomes" id="UP000533598"/>
    </source>
</evidence>
<dbReference type="Proteomes" id="UP000533598">
    <property type="component" value="Unassembled WGS sequence"/>
</dbReference>
<evidence type="ECO:0000256" key="1">
    <source>
        <dbReference type="SAM" id="MobiDB-lite"/>
    </source>
</evidence>
<protein>
    <submittedName>
        <fullName evidence="2">Uncharacterized protein</fullName>
    </submittedName>
</protein>
<gene>
    <name evidence="2" type="ORF">HNR67_003316</name>
</gene>
<evidence type="ECO:0000313" key="2">
    <source>
        <dbReference type="EMBL" id="MBB4677198.1"/>
    </source>
</evidence>
<accession>A0A7W7FU90</accession>
<dbReference type="EMBL" id="JACHMH010000001">
    <property type="protein sequence ID" value="MBB4677198.1"/>
    <property type="molecule type" value="Genomic_DNA"/>
</dbReference>
<proteinExistence type="predicted"/>
<feature type="region of interest" description="Disordered" evidence="1">
    <location>
        <begin position="137"/>
        <end position="157"/>
    </location>
</feature>
<feature type="compositionally biased region" description="Low complexity" evidence="1">
    <location>
        <begin position="139"/>
        <end position="148"/>
    </location>
</feature>
<organism evidence="2 3">
    <name type="scientific">Crossiella cryophila</name>
    <dbReference type="NCBI Taxonomy" id="43355"/>
    <lineage>
        <taxon>Bacteria</taxon>
        <taxon>Bacillati</taxon>
        <taxon>Actinomycetota</taxon>
        <taxon>Actinomycetes</taxon>
        <taxon>Pseudonocardiales</taxon>
        <taxon>Pseudonocardiaceae</taxon>
        <taxon>Crossiella</taxon>
    </lineage>
</organism>
<sequence>MGVVRCADRAGLAVRGGRHDQPVLRIGITLTAFGSRPRSDCLARNWPTCAQPYCGHGIRLCTLCPLARGPTRSCRRCSGTPGESLGWQARRAPRLRYRQANATAIVLPTVGPSGASTTNWLSMGAYFVREEDVVGPGGAAPIRGPPRAGAGGRRSRQGMLSCPVHPVAVGISPRRLCAGPLVGCRPRWCDSGNESRFGKPGCWERAGTGAAPGRTEQQRRIVGQPRDDQRSIHLH</sequence>
<keyword evidence="3" id="KW-1185">Reference proteome</keyword>
<comment type="caution">
    <text evidence="2">The sequence shown here is derived from an EMBL/GenBank/DDBJ whole genome shotgun (WGS) entry which is preliminary data.</text>
</comment>